<evidence type="ECO:0000256" key="3">
    <source>
        <dbReference type="ARBA" id="ARBA00007588"/>
    </source>
</evidence>
<evidence type="ECO:0000256" key="7">
    <source>
        <dbReference type="ARBA" id="ARBA00022827"/>
    </source>
</evidence>
<dbReference type="VEuPathDB" id="FungiDB:BO97DRAFT_475874"/>
<dbReference type="Gene3D" id="3.50.50.60">
    <property type="entry name" value="FAD/NAD(P)-binding domain"/>
    <property type="match status" value="1"/>
</dbReference>
<evidence type="ECO:0000256" key="5">
    <source>
        <dbReference type="ARBA" id="ARBA00018612"/>
    </source>
</evidence>
<dbReference type="GO" id="GO:0016491">
    <property type="term" value="F:oxidoreductase activity"/>
    <property type="evidence" value="ECO:0007669"/>
    <property type="project" value="UniProtKB-KW"/>
</dbReference>
<dbReference type="PANTHER" id="PTHR38663:SF1">
    <property type="entry name" value="L-ORNITHINE N(5)-MONOOXYGENASE"/>
    <property type="match status" value="1"/>
</dbReference>
<sequence>MSPPTAAPFPLHDTLIIGAGPSGLAVAARLREETPSAMFTDDEHQRYHWINKHRGRMALVQARQSGSGQRWKQRGAEGVRAERYRGVQSRFQPGSLSSGSDSGSSTGSDIASSPPGLSSSVTSSSSSFTEEEEEEEQDDGNTSTLVLDSSAPRWMEKWNRAFKTLEIEQLRSPMFFHVDPRDRDGMLAYTQEAARGAELWEISGPPAEPEIDERDRKDYFAPSTRLFADYCQTIVARYRLNTPGLIRQSEVVDIQYGDHAEGKIFTVTAADGSKHYSRTVVLAIGPGSQKIFPFPLSPAEQHGACHSADIRGFPSPNVAAKIRRRQPSHLVVVGGGLSSAQIVDMAVRRGVTKVWLLMRSEYKVKHFDLALNWMGKFKNLEKARFWSADSDEERAAIIQLARGGGSITPHYTKLLKQHAARGAVSIHPRTVLTSHTYHPESQTWSLATDPPIPALADTPIDYIYFATGMRADVAEMPLLQSMRAQYPVDIVQGLPCLTEDLMWRDGVPLFLAGRLAALRLGPGAANLDGARLGAERIAWGMEEFLGRGPGHGKGGQVEGEGERERERACFCGLGNRFKELEFMAEDEEERECAVLC</sequence>
<evidence type="ECO:0000256" key="2">
    <source>
        <dbReference type="ARBA" id="ARBA00004924"/>
    </source>
</evidence>
<accession>A0A395I5N0</accession>
<feature type="compositionally biased region" description="Basic and acidic residues" evidence="13">
    <location>
        <begin position="74"/>
        <end position="85"/>
    </location>
</feature>
<comment type="catalytic activity">
    <reaction evidence="11">
        <text>L-ornithine + NADPH + O2 = N(5)-hydroxy-L-ornithine + NADP(+) + H2O</text>
        <dbReference type="Rhea" id="RHEA:41508"/>
        <dbReference type="ChEBI" id="CHEBI:15377"/>
        <dbReference type="ChEBI" id="CHEBI:15379"/>
        <dbReference type="ChEBI" id="CHEBI:46911"/>
        <dbReference type="ChEBI" id="CHEBI:57783"/>
        <dbReference type="ChEBI" id="CHEBI:58349"/>
        <dbReference type="ChEBI" id="CHEBI:78275"/>
        <dbReference type="EC" id="1.14.13.196"/>
    </reaction>
</comment>
<dbReference type="InterPro" id="IPR036188">
    <property type="entry name" value="FAD/NAD-bd_sf"/>
</dbReference>
<dbReference type="Proteomes" id="UP000248961">
    <property type="component" value="Unassembled WGS sequence"/>
</dbReference>
<keyword evidence="7" id="KW-0274">FAD</keyword>
<dbReference type="GeneID" id="37204732"/>
<evidence type="ECO:0000256" key="4">
    <source>
        <dbReference type="ARBA" id="ARBA00012881"/>
    </source>
</evidence>
<dbReference type="Pfam" id="PF13434">
    <property type="entry name" value="Lys_Orn_oxgnase"/>
    <property type="match status" value="1"/>
</dbReference>
<reference evidence="14 15" key="1">
    <citation type="submission" date="2018-02" db="EMBL/GenBank/DDBJ databases">
        <title>The genomes of Aspergillus section Nigri reveals drivers in fungal speciation.</title>
        <authorList>
            <consortium name="DOE Joint Genome Institute"/>
            <person name="Vesth T.C."/>
            <person name="Nybo J."/>
            <person name="Theobald S."/>
            <person name="Brandl J."/>
            <person name="Frisvad J.C."/>
            <person name="Nielsen K.F."/>
            <person name="Lyhne E.K."/>
            <person name="Kogle M.E."/>
            <person name="Kuo A."/>
            <person name="Riley R."/>
            <person name="Clum A."/>
            <person name="Nolan M."/>
            <person name="Lipzen A."/>
            <person name="Salamov A."/>
            <person name="Henrissat B."/>
            <person name="Wiebenga A."/>
            <person name="De vries R.P."/>
            <person name="Grigoriev I.V."/>
            <person name="Mortensen U.H."/>
            <person name="Andersen M.R."/>
            <person name="Baker S.E."/>
        </authorList>
    </citation>
    <scope>NUCLEOTIDE SEQUENCE [LARGE SCALE GENOMIC DNA]</scope>
    <source>
        <strain evidence="14 15">CBS 101889</strain>
    </source>
</reference>
<evidence type="ECO:0000256" key="8">
    <source>
        <dbReference type="ARBA" id="ARBA00022857"/>
    </source>
</evidence>
<dbReference type="RefSeq" id="XP_025554665.1">
    <property type="nucleotide sequence ID" value="XM_025700443.1"/>
</dbReference>
<evidence type="ECO:0000256" key="6">
    <source>
        <dbReference type="ARBA" id="ARBA00022630"/>
    </source>
</evidence>
<keyword evidence="8" id="KW-0521">NADP</keyword>
<dbReference type="InterPro" id="IPR025700">
    <property type="entry name" value="Lys/Orn_oxygenase"/>
</dbReference>
<evidence type="ECO:0000256" key="13">
    <source>
        <dbReference type="SAM" id="MobiDB-lite"/>
    </source>
</evidence>
<organism evidence="14 15">
    <name type="scientific">Aspergillus homomorphus (strain CBS 101889)</name>
    <dbReference type="NCBI Taxonomy" id="1450537"/>
    <lineage>
        <taxon>Eukaryota</taxon>
        <taxon>Fungi</taxon>
        <taxon>Dikarya</taxon>
        <taxon>Ascomycota</taxon>
        <taxon>Pezizomycotina</taxon>
        <taxon>Eurotiomycetes</taxon>
        <taxon>Eurotiomycetidae</taxon>
        <taxon>Eurotiales</taxon>
        <taxon>Aspergillaceae</taxon>
        <taxon>Aspergillus</taxon>
        <taxon>Aspergillus subgen. Circumdati</taxon>
    </lineage>
</organism>
<dbReference type="EC" id="1.14.13.196" evidence="4"/>
<comment type="pathway">
    <text evidence="2">Siderophore biosynthesis.</text>
</comment>
<dbReference type="EMBL" id="KZ824271">
    <property type="protein sequence ID" value="RAL15511.1"/>
    <property type="molecule type" value="Genomic_DNA"/>
</dbReference>
<feature type="compositionally biased region" description="Acidic residues" evidence="13">
    <location>
        <begin position="129"/>
        <end position="139"/>
    </location>
</feature>
<dbReference type="OrthoDB" id="76038at2759"/>
<keyword evidence="15" id="KW-1185">Reference proteome</keyword>
<name>A0A395I5N0_ASPHC</name>
<comment type="cofactor">
    <cofactor evidence="1">
        <name>FAD</name>
        <dbReference type="ChEBI" id="CHEBI:57692"/>
    </cofactor>
</comment>
<gene>
    <name evidence="14" type="ORF">BO97DRAFT_475874</name>
</gene>
<dbReference type="SUPFAM" id="SSF51905">
    <property type="entry name" value="FAD/NAD(P)-binding domain"/>
    <property type="match status" value="1"/>
</dbReference>
<evidence type="ECO:0000256" key="11">
    <source>
        <dbReference type="ARBA" id="ARBA00047598"/>
    </source>
</evidence>
<comment type="catalytic activity">
    <reaction evidence="12">
        <text>L-ornithine + NADH + O2 = N(5)-hydroxy-L-ornithine + NAD(+) + H2O</text>
        <dbReference type="Rhea" id="RHEA:41512"/>
        <dbReference type="ChEBI" id="CHEBI:15377"/>
        <dbReference type="ChEBI" id="CHEBI:15379"/>
        <dbReference type="ChEBI" id="CHEBI:46911"/>
        <dbReference type="ChEBI" id="CHEBI:57540"/>
        <dbReference type="ChEBI" id="CHEBI:57945"/>
        <dbReference type="ChEBI" id="CHEBI:78275"/>
        <dbReference type="EC" id="1.14.13.196"/>
    </reaction>
</comment>
<dbReference type="PANTHER" id="PTHR38663">
    <property type="match status" value="1"/>
</dbReference>
<proteinExistence type="inferred from homology"/>
<feature type="region of interest" description="Disordered" evidence="13">
    <location>
        <begin position="61"/>
        <end position="148"/>
    </location>
</feature>
<evidence type="ECO:0000256" key="10">
    <source>
        <dbReference type="ARBA" id="ARBA00030351"/>
    </source>
</evidence>
<feature type="compositionally biased region" description="Low complexity" evidence="13">
    <location>
        <begin position="94"/>
        <end position="128"/>
    </location>
</feature>
<keyword evidence="6" id="KW-0285">Flavoprotein</keyword>
<comment type="similarity">
    <text evidence="3">Belongs to the lysine N(6)-hydroxylase/L-ornithine N(5)-oxygenase family.</text>
</comment>
<dbReference type="AlphaFoldDB" id="A0A395I5N0"/>
<evidence type="ECO:0000313" key="14">
    <source>
        <dbReference type="EMBL" id="RAL15511.1"/>
    </source>
</evidence>
<keyword evidence="9" id="KW-0560">Oxidoreductase</keyword>
<evidence type="ECO:0000256" key="9">
    <source>
        <dbReference type="ARBA" id="ARBA00023002"/>
    </source>
</evidence>
<evidence type="ECO:0000313" key="15">
    <source>
        <dbReference type="Proteomes" id="UP000248961"/>
    </source>
</evidence>
<evidence type="ECO:0000256" key="12">
    <source>
        <dbReference type="ARBA" id="ARBA00049248"/>
    </source>
</evidence>
<protein>
    <recommendedName>
        <fullName evidence="5">L-ornithine N(5)-monooxygenase</fullName>
        <ecNumber evidence="4">1.14.13.196</ecNumber>
    </recommendedName>
    <alternativeName>
        <fullName evidence="10">L-ornithine N(5)-oxygenase</fullName>
    </alternativeName>
</protein>
<evidence type="ECO:0000256" key="1">
    <source>
        <dbReference type="ARBA" id="ARBA00001974"/>
    </source>
</evidence>